<feature type="transmembrane region" description="Helical" evidence="1">
    <location>
        <begin position="110"/>
        <end position="135"/>
    </location>
</feature>
<organism evidence="2 3">
    <name type="scientific">Allosphingosinicella deserti</name>
    <dbReference type="NCBI Taxonomy" id="2116704"/>
    <lineage>
        <taxon>Bacteria</taxon>
        <taxon>Pseudomonadati</taxon>
        <taxon>Pseudomonadota</taxon>
        <taxon>Alphaproteobacteria</taxon>
        <taxon>Sphingomonadales</taxon>
        <taxon>Sphingomonadaceae</taxon>
        <taxon>Allosphingosinicella</taxon>
    </lineage>
</organism>
<keyword evidence="1" id="KW-0812">Transmembrane</keyword>
<dbReference type="PANTHER" id="PTHR37305">
    <property type="entry name" value="INTEGRAL MEMBRANE PROTEIN-RELATED"/>
    <property type="match status" value="1"/>
</dbReference>
<reference evidence="2 3" key="1">
    <citation type="submission" date="2018-03" db="EMBL/GenBank/DDBJ databases">
        <title>The draft genome of Sphingosinicella sp. GL-C-18.</title>
        <authorList>
            <person name="Liu L."/>
            <person name="Li L."/>
            <person name="Liang L."/>
            <person name="Zhang X."/>
            <person name="Wang T."/>
        </authorList>
    </citation>
    <scope>NUCLEOTIDE SEQUENCE [LARGE SCALE GENOMIC DNA]</scope>
    <source>
        <strain evidence="2 3">GL-C-18</strain>
    </source>
</reference>
<dbReference type="Proteomes" id="UP000241167">
    <property type="component" value="Unassembled WGS sequence"/>
</dbReference>
<dbReference type="RefSeq" id="WP_106511237.1">
    <property type="nucleotide sequence ID" value="NZ_PXYI01000001.1"/>
</dbReference>
<dbReference type="EMBL" id="PXYI01000001">
    <property type="protein sequence ID" value="PSJ43217.1"/>
    <property type="molecule type" value="Genomic_DNA"/>
</dbReference>
<protein>
    <submittedName>
        <fullName evidence="2">Uncharacterized protein</fullName>
    </submittedName>
</protein>
<evidence type="ECO:0000313" key="3">
    <source>
        <dbReference type="Proteomes" id="UP000241167"/>
    </source>
</evidence>
<gene>
    <name evidence="2" type="ORF">C7I55_02220</name>
</gene>
<keyword evidence="1" id="KW-1133">Transmembrane helix</keyword>
<name>A0A2P7QZ32_9SPHN</name>
<feature type="transmembrane region" description="Helical" evidence="1">
    <location>
        <begin position="253"/>
        <end position="277"/>
    </location>
</feature>
<keyword evidence="1" id="KW-0472">Membrane</keyword>
<feature type="transmembrane region" description="Helical" evidence="1">
    <location>
        <begin position="20"/>
        <end position="42"/>
    </location>
</feature>
<dbReference type="Pfam" id="PF12730">
    <property type="entry name" value="ABC2_membrane_4"/>
    <property type="match status" value="1"/>
</dbReference>
<feature type="transmembrane region" description="Helical" evidence="1">
    <location>
        <begin position="71"/>
        <end position="90"/>
    </location>
</feature>
<sequence>MLEAFAAETLKFRRHRATWFLVWIYPIGFLLLSVLLICVGLIQARPETAAPAASKWIESTAAIWYVPPHMFGRYLIAAFAAFVFAGEYGWNTWKLVVPHRSRSALIAAKFAMTFLFLYGAFLLTGLLTLLMGWIGDVVLGSPIPEGITAAALAKAQYLGAVAALAPVLVTIAYTSLAAVLTRSTIAALVIGLVAVTAEQAFLGLAPILSIYAPRLVWGLYQLLPGYHFDNLSSWLGQGSASQTRLPELEPIAWSWPASLALVGAWVVGVAGLTFVSFKRQDIN</sequence>
<dbReference type="AlphaFoldDB" id="A0A2P7QZ32"/>
<feature type="transmembrane region" description="Helical" evidence="1">
    <location>
        <begin position="187"/>
        <end position="212"/>
    </location>
</feature>
<dbReference type="OrthoDB" id="8404262at2"/>
<evidence type="ECO:0000256" key="1">
    <source>
        <dbReference type="SAM" id="Phobius"/>
    </source>
</evidence>
<feature type="transmembrane region" description="Helical" evidence="1">
    <location>
        <begin position="155"/>
        <end position="180"/>
    </location>
</feature>
<proteinExistence type="predicted"/>
<accession>A0A2P7QZ32</accession>
<keyword evidence="3" id="KW-1185">Reference proteome</keyword>
<comment type="caution">
    <text evidence="2">The sequence shown here is derived from an EMBL/GenBank/DDBJ whole genome shotgun (WGS) entry which is preliminary data.</text>
</comment>
<dbReference type="PANTHER" id="PTHR37305:SF1">
    <property type="entry name" value="MEMBRANE PROTEIN"/>
    <property type="match status" value="1"/>
</dbReference>
<evidence type="ECO:0000313" key="2">
    <source>
        <dbReference type="EMBL" id="PSJ43217.1"/>
    </source>
</evidence>